<keyword evidence="11" id="KW-1278">Translocase</keyword>
<dbReference type="InterPro" id="IPR036163">
    <property type="entry name" value="HMA_dom_sf"/>
</dbReference>
<feature type="transmembrane region" description="Helical" evidence="17">
    <location>
        <begin position="203"/>
        <end position="223"/>
    </location>
</feature>
<dbReference type="PRINTS" id="PR00119">
    <property type="entry name" value="CATATPASE"/>
</dbReference>
<evidence type="ECO:0000256" key="10">
    <source>
        <dbReference type="ARBA" id="ARBA00022840"/>
    </source>
</evidence>
<evidence type="ECO:0000256" key="6">
    <source>
        <dbReference type="ARBA" id="ARBA00022692"/>
    </source>
</evidence>
<keyword evidence="9" id="KW-0187">Copper transport</keyword>
<evidence type="ECO:0000256" key="13">
    <source>
        <dbReference type="ARBA" id="ARBA00023008"/>
    </source>
</evidence>
<evidence type="ECO:0000256" key="14">
    <source>
        <dbReference type="ARBA" id="ARBA00023065"/>
    </source>
</evidence>
<dbReference type="Proteomes" id="UP001652445">
    <property type="component" value="Unassembled WGS sequence"/>
</dbReference>
<dbReference type="InterPro" id="IPR023214">
    <property type="entry name" value="HAD_sf"/>
</dbReference>
<dbReference type="PRINTS" id="PR00120">
    <property type="entry name" value="HATPASE"/>
</dbReference>
<feature type="domain" description="HMA" evidence="18">
    <location>
        <begin position="8"/>
        <end position="74"/>
    </location>
</feature>
<dbReference type="Gene3D" id="3.40.50.1000">
    <property type="entry name" value="HAD superfamily/HAD-like"/>
    <property type="match status" value="1"/>
</dbReference>
<dbReference type="PANTHER" id="PTHR43520">
    <property type="entry name" value="ATP7, ISOFORM B"/>
    <property type="match status" value="1"/>
</dbReference>
<keyword evidence="14" id="KW-0406">Ion transport</keyword>
<feature type="transmembrane region" description="Helical" evidence="17">
    <location>
        <begin position="165"/>
        <end position="183"/>
    </location>
</feature>
<keyword evidence="7 17" id="KW-0479">Metal-binding</keyword>
<feature type="transmembrane region" description="Helical" evidence="17">
    <location>
        <begin position="94"/>
        <end position="112"/>
    </location>
</feature>
<dbReference type="InterPro" id="IPR044492">
    <property type="entry name" value="P_typ_ATPase_HD_dom"/>
</dbReference>
<dbReference type="CDD" id="cd02094">
    <property type="entry name" value="P-type_ATPase_Cu-like"/>
    <property type="match status" value="1"/>
</dbReference>
<dbReference type="RefSeq" id="WP_262687541.1">
    <property type="nucleotide sequence ID" value="NZ_JAOQIO010000107.1"/>
</dbReference>
<comment type="subcellular location">
    <subcellularLocation>
        <location evidence="17">Cell membrane</location>
    </subcellularLocation>
    <subcellularLocation>
        <location evidence="1">Endomembrane system</location>
        <topology evidence="1">Multi-pass membrane protein</topology>
    </subcellularLocation>
</comment>
<keyword evidence="5" id="KW-0597">Phosphoprotein</keyword>
<organism evidence="19 20">
    <name type="scientific">Paenibacillus baimaensis</name>
    <dbReference type="NCBI Taxonomy" id="2982185"/>
    <lineage>
        <taxon>Bacteria</taxon>
        <taxon>Bacillati</taxon>
        <taxon>Bacillota</taxon>
        <taxon>Bacilli</taxon>
        <taxon>Bacillales</taxon>
        <taxon>Paenibacillaceae</taxon>
        <taxon>Paenibacillus</taxon>
    </lineage>
</organism>
<keyword evidence="4" id="KW-0813">Transport</keyword>
<dbReference type="SFLD" id="SFLDF00027">
    <property type="entry name" value="p-type_atpase"/>
    <property type="match status" value="1"/>
</dbReference>
<dbReference type="Pfam" id="PF00702">
    <property type="entry name" value="Hydrolase"/>
    <property type="match status" value="1"/>
</dbReference>
<keyword evidence="20" id="KW-1185">Reference proteome</keyword>
<keyword evidence="10 17" id="KW-0067">ATP-binding</keyword>
<reference evidence="19 20" key="1">
    <citation type="submission" date="2022-09" db="EMBL/GenBank/DDBJ databases">
        <authorList>
            <person name="Han X.L."/>
            <person name="Wang Q."/>
            <person name="Lu T."/>
        </authorList>
    </citation>
    <scope>NUCLEOTIDE SEQUENCE [LARGE SCALE GENOMIC DNA]</scope>
    <source>
        <strain evidence="19 20">WQ 127069</strain>
    </source>
</reference>
<dbReference type="InterPro" id="IPR059000">
    <property type="entry name" value="ATPase_P-type_domA"/>
</dbReference>
<dbReference type="Pfam" id="PF00122">
    <property type="entry name" value="E1-E2_ATPase"/>
    <property type="match status" value="1"/>
</dbReference>
<sequence>MSRHIELQHVTLDVDGMTCAACGARIEKVVAKMDGIEQIHVNVALSRASVVIIPDRISVERIETRIEQLGFTAKERHSDGNNGADARTSGISSGMMFGMSLLLTLPFLWAMAAHHEWTASVWVPELLLHPWFQLALATPIQFILGLPFYTGAYRSIKSGSVNMDVLIVISTSAAYIYSHYLLFHGVSTIGHGNVMTGGHGGHVPLYFDASAMIITIVWLGKWLEALAKRQALSGIHQLHRLRPEMASVMREGQEQRIPVSQVVINDIVVVRPGESLPVDGQVIEGYSNVNESMLTGESMPVDKAVGDRVTAGTLNGNGMLSIRTTEVGKHSTLARIIKLVEEAQSTKAPIQRMADQISSIFVPIIMVLAAAAFITWYMALEPGQLGGALEKAIAVLLIACPCALGLATPISILVGSSRATQSGIVIKEGKMMEILPQANVILLDKTGTITGGNPRVTNVWAADVLTRPGSARVLPFEKRSAHARSRSTYLSMEDRSAANESFMLRMAAGAEQHSEHPLGRAVVEEALRRGITFPQCENFKSIPGCGIRALVEDRAVWLGTRQWLEAEGIAGLPQVGMASQENRRHPQSGLADQWERQGFTVIWIAVDGRWVGAIALSDPVKPTARKAIKQLTSMGLDVRMVTGDRASTAHYAAKQAGISQVYAGMLPEHKANLVQSLREQGHRVAMVGDGVNDAPALSAADIGIAVANGTDISKAAADIVLLKHDVSGVVRALVISQRTIRIIRQNLAFSLLYNVLAIPIAIMGYLAPWMACTAMALSSVTVICNALRLHRA</sequence>
<keyword evidence="6 17" id="KW-0812">Transmembrane</keyword>
<evidence type="ECO:0000256" key="9">
    <source>
        <dbReference type="ARBA" id="ARBA00022796"/>
    </source>
</evidence>
<dbReference type="SFLD" id="SFLDS00003">
    <property type="entry name" value="Haloacid_Dehalogenase"/>
    <property type="match status" value="1"/>
</dbReference>
<dbReference type="SUPFAM" id="SSF81665">
    <property type="entry name" value="Calcium ATPase, transmembrane domain M"/>
    <property type="match status" value="1"/>
</dbReference>
<dbReference type="Gene3D" id="3.40.1110.10">
    <property type="entry name" value="Calcium-transporting ATPase, cytoplasmic domain N"/>
    <property type="match status" value="1"/>
</dbReference>
<dbReference type="InterPro" id="IPR008250">
    <property type="entry name" value="ATPase_P-typ_transduc_dom_A_sf"/>
</dbReference>
<dbReference type="InterPro" id="IPR006121">
    <property type="entry name" value="HMA_dom"/>
</dbReference>
<feature type="transmembrane region" description="Helical" evidence="17">
    <location>
        <begin position="747"/>
        <end position="767"/>
    </location>
</feature>
<evidence type="ECO:0000256" key="12">
    <source>
        <dbReference type="ARBA" id="ARBA00022989"/>
    </source>
</evidence>
<comment type="catalytic activity">
    <reaction evidence="16">
        <text>Cu(+)(in) + ATP + H2O = Cu(+)(out) + ADP + phosphate + H(+)</text>
        <dbReference type="Rhea" id="RHEA:25792"/>
        <dbReference type="ChEBI" id="CHEBI:15377"/>
        <dbReference type="ChEBI" id="CHEBI:15378"/>
        <dbReference type="ChEBI" id="CHEBI:30616"/>
        <dbReference type="ChEBI" id="CHEBI:43474"/>
        <dbReference type="ChEBI" id="CHEBI:49552"/>
        <dbReference type="ChEBI" id="CHEBI:456216"/>
        <dbReference type="EC" id="7.2.2.8"/>
    </reaction>
</comment>
<comment type="similarity">
    <text evidence="2 17">Belongs to the cation transport ATPase (P-type) (TC 3.A.3) family. Type IB subfamily.</text>
</comment>
<dbReference type="PROSITE" id="PS01047">
    <property type="entry name" value="HMA_1"/>
    <property type="match status" value="1"/>
</dbReference>
<dbReference type="InterPro" id="IPR001757">
    <property type="entry name" value="P_typ_ATPase"/>
</dbReference>
<accession>A0ABT2UPX4</accession>
<dbReference type="SUPFAM" id="SSF55008">
    <property type="entry name" value="HMA, heavy metal-associated domain"/>
    <property type="match status" value="1"/>
</dbReference>
<evidence type="ECO:0000256" key="17">
    <source>
        <dbReference type="RuleBase" id="RU362081"/>
    </source>
</evidence>
<keyword evidence="17" id="KW-1003">Cell membrane</keyword>
<keyword evidence="15 17" id="KW-0472">Membrane</keyword>
<evidence type="ECO:0000313" key="20">
    <source>
        <dbReference type="Proteomes" id="UP001652445"/>
    </source>
</evidence>
<dbReference type="EMBL" id="JAOQIO010000107">
    <property type="protein sequence ID" value="MCU6796696.1"/>
    <property type="molecule type" value="Genomic_DNA"/>
</dbReference>
<dbReference type="PROSITE" id="PS00154">
    <property type="entry name" value="ATPASE_E1_E2"/>
    <property type="match status" value="1"/>
</dbReference>
<evidence type="ECO:0000256" key="2">
    <source>
        <dbReference type="ARBA" id="ARBA00006024"/>
    </source>
</evidence>
<dbReference type="Pfam" id="PF00403">
    <property type="entry name" value="HMA"/>
    <property type="match status" value="1"/>
</dbReference>
<evidence type="ECO:0000256" key="3">
    <source>
        <dbReference type="ARBA" id="ARBA00012517"/>
    </source>
</evidence>
<dbReference type="InterPro" id="IPR017969">
    <property type="entry name" value="Heavy-metal-associated_CS"/>
</dbReference>
<comment type="caution">
    <text evidence="19">The sequence shown here is derived from an EMBL/GenBank/DDBJ whole genome shotgun (WGS) entry which is preliminary data.</text>
</comment>
<dbReference type="InterPro" id="IPR027256">
    <property type="entry name" value="P-typ_ATPase_IB"/>
</dbReference>
<dbReference type="InterPro" id="IPR023299">
    <property type="entry name" value="ATPase_P-typ_cyto_dom_N"/>
</dbReference>
<evidence type="ECO:0000256" key="16">
    <source>
        <dbReference type="ARBA" id="ARBA00049289"/>
    </source>
</evidence>
<evidence type="ECO:0000256" key="11">
    <source>
        <dbReference type="ARBA" id="ARBA00022967"/>
    </source>
</evidence>
<gene>
    <name evidence="19" type="ORF">OB236_31675</name>
</gene>
<dbReference type="NCBIfam" id="TIGR01525">
    <property type="entry name" value="ATPase-IB_hvy"/>
    <property type="match status" value="1"/>
</dbReference>
<dbReference type="SFLD" id="SFLDG00002">
    <property type="entry name" value="C1.7:_P-type_atpase_like"/>
    <property type="match status" value="1"/>
</dbReference>
<dbReference type="InterPro" id="IPR018303">
    <property type="entry name" value="ATPase_P-typ_P_site"/>
</dbReference>
<evidence type="ECO:0000256" key="4">
    <source>
        <dbReference type="ARBA" id="ARBA00022448"/>
    </source>
</evidence>
<name>A0ABT2UPX4_9BACL</name>
<proteinExistence type="inferred from homology"/>
<dbReference type="InterPro" id="IPR036412">
    <property type="entry name" value="HAD-like_sf"/>
</dbReference>
<dbReference type="PANTHER" id="PTHR43520:SF8">
    <property type="entry name" value="P-TYPE CU(+) TRANSPORTER"/>
    <property type="match status" value="1"/>
</dbReference>
<dbReference type="Gene3D" id="2.70.150.10">
    <property type="entry name" value="Calcium-transporting ATPase, cytoplasmic transduction domain A"/>
    <property type="match status" value="1"/>
</dbReference>
<evidence type="ECO:0000256" key="7">
    <source>
        <dbReference type="ARBA" id="ARBA00022723"/>
    </source>
</evidence>
<evidence type="ECO:0000256" key="8">
    <source>
        <dbReference type="ARBA" id="ARBA00022741"/>
    </source>
</evidence>
<dbReference type="InterPro" id="IPR023298">
    <property type="entry name" value="ATPase_P-typ_TM_dom_sf"/>
</dbReference>
<dbReference type="NCBIfam" id="TIGR01494">
    <property type="entry name" value="ATPase_P-type"/>
    <property type="match status" value="2"/>
</dbReference>
<dbReference type="SUPFAM" id="SSF81653">
    <property type="entry name" value="Calcium ATPase, transduction domain A"/>
    <property type="match status" value="1"/>
</dbReference>
<protein>
    <recommendedName>
        <fullName evidence="3">P-type Cu(+) transporter</fullName>
        <ecNumber evidence="3">7.2.2.8</ecNumber>
    </recommendedName>
</protein>
<dbReference type="CDD" id="cd00371">
    <property type="entry name" value="HMA"/>
    <property type="match status" value="1"/>
</dbReference>
<dbReference type="SUPFAM" id="SSF56784">
    <property type="entry name" value="HAD-like"/>
    <property type="match status" value="1"/>
</dbReference>
<feature type="transmembrane region" description="Helical" evidence="17">
    <location>
        <begin position="132"/>
        <end position="153"/>
    </location>
</feature>
<feature type="transmembrane region" description="Helical" evidence="17">
    <location>
        <begin position="392"/>
        <end position="414"/>
    </location>
</feature>
<keyword evidence="8 17" id="KW-0547">Nucleotide-binding</keyword>
<evidence type="ECO:0000256" key="15">
    <source>
        <dbReference type="ARBA" id="ARBA00023136"/>
    </source>
</evidence>
<evidence type="ECO:0000313" key="19">
    <source>
        <dbReference type="EMBL" id="MCU6796696.1"/>
    </source>
</evidence>
<evidence type="ECO:0000256" key="1">
    <source>
        <dbReference type="ARBA" id="ARBA00004127"/>
    </source>
</evidence>
<dbReference type="EC" id="7.2.2.8" evidence="3"/>
<evidence type="ECO:0000259" key="18">
    <source>
        <dbReference type="PROSITE" id="PS50846"/>
    </source>
</evidence>
<feature type="transmembrane region" description="Helical" evidence="17">
    <location>
        <begin position="360"/>
        <end position="380"/>
    </location>
</feature>
<keyword evidence="13" id="KW-0186">Copper</keyword>
<keyword evidence="12 17" id="KW-1133">Transmembrane helix</keyword>
<evidence type="ECO:0000256" key="5">
    <source>
        <dbReference type="ARBA" id="ARBA00022553"/>
    </source>
</evidence>
<dbReference type="Gene3D" id="3.30.70.100">
    <property type="match status" value="1"/>
</dbReference>
<dbReference type="PROSITE" id="PS50846">
    <property type="entry name" value="HMA_2"/>
    <property type="match status" value="1"/>
</dbReference>